<dbReference type="PANTHER" id="PTHR30346:SF17">
    <property type="entry name" value="LYSR FAMILY TRANSCRIPTIONAL REGULATOR"/>
    <property type="match status" value="1"/>
</dbReference>
<dbReference type="PANTHER" id="PTHR30346">
    <property type="entry name" value="TRANSCRIPTIONAL DUAL REGULATOR HCAR-RELATED"/>
    <property type="match status" value="1"/>
</dbReference>
<evidence type="ECO:0000256" key="1">
    <source>
        <dbReference type="ARBA" id="ARBA00009437"/>
    </source>
</evidence>
<dbReference type="SUPFAM" id="SSF46785">
    <property type="entry name" value="Winged helix' DNA-binding domain"/>
    <property type="match status" value="1"/>
</dbReference>
<evidence type="ECO:0000313" key="6">
    <source>
        <dbReference type="EMBL" id="GHF24368.1"/>
    </source>
</evidence>
<evidence type="ECO:0000256" key="4">
    <source>
        <dbReference type="ARBA" id="ARBA00023163"/>
    </source>
</evidence>
<gene>
    <name evidence="6" type="primary">hcaR</name>
    <name evidence="6" type="ORF">GCM10018772_57600</name>
</gene>
<dbReference type="InterPro" id="IPR005119">
    <property type="entry name" value="LysR_subst-bd"/>
</dbReference>
<evidence type="ECO:0000256" key="2">
    <source>
        <dbReference type="ARBA" id="ARBA00023015"/>
    </source>
</evidence>
<comment type="caution">
    <text evidence="6">The sequence shown here is derived from an EMBL/GenBank/DDBJ whole genome shotgun (WGS) entry which is preliminary data.</text>
</comment>
<accession>A0A919E858</accession>
<dbReference type="GO" id="GO:0003677">
    <property type="term" value="F:DNA binding"/>
    <property type="evidence" value="ECO:0007669"/>
    <property type="project" value="UniProtKB-KW"/>
</dbReference>
<feature type="domain" description="HTH lysR-type" evidence="5">
    <location>
        <begin position="14"/>
        <end position="71"/>
    </location>
</feature>
<evidence type="ECO:0000259" key="5">
    <source>
        <dbReference type="PROSITE" id="PS50931"/>
    </source>
</evidence>
<evidence type="ECO:0000256" key="3">
    <source>
        <dbReference type="ARBA" id="ARBA00023125"/>
    </source>
</evidence>
<organism evidence="6 7">
    <name type="scientific">Streptomyces fumanus</name>
    <dbReference type="NCBI Taxonomy" id="67302"/>
    <lineage>
        <taxon>Bacteria</taxon>
        <taxon>Bacillati</taxon>
        <taxon>Actinomycetota</taxon>
        <taxon>Actinomycetes</taxon>
        <taxon>Kitasatosporales</taxon>
        <taxon>Streptomycetaceae</taxon>
        <taxon>Streptomyces</taxon>
    </lineage>
</organism>
<dbReference type="InterPro" id="IPR036388">
    <property type="entry name" value="WH-like_DNA-bd_sf"/>
</dbReference>
<comment type="similarity">
    <text evidence="1">Belongs to the LysR transcriptional regulatory family.</text>
</comment>
<dbReference type="PROSITE" id="PS50931">
    <property type="entry name" value="HTH_LYSR"/>
    <property type="match status" value="1"/>
</dbReference>
<reference evidence="6" key="1">
    <citation type="journal article" date="2014" name="Int. J. Syst. Evol. Microbiol.">
        <title>Complete genome sequence of Corynebacterium casei LMG S-19264T (=DSM 44701T), isolated from a smear-ripened cheese.</title>
        <authorList>
            <consortium name="US DOE Joint Genome Institute (JGI-PGF)"/>
            <person name="Walter F."/>
            <person name="Albersmeier A."/>
            <person name="Kalinowski J."/>
            <person name="Ruckert C."/>
        </authorList>
    </citation>
    <scope>NUCLEOTIDE SEQUENCE</scope>
    <source>
        <strain evidence="6">JCM 4477</strain>
    </source>
</reference>
<name>A0A919E858_9ACTN</name>
<protein>
    <submittedName>
        <fullName evidence="6">LysR family transcriptional regulator</fullName>
    </submittedName>
</protein>
<dbReference type="AlphaFoldDB" id="A0A919E858"/>
<dbReference type="GO" id="GO:0032993">
    <property type="term" value="C:protein-DNA complex"/>
    <property type="evidence" value="ECO:0007669"/>
    <property type="project" value="TreeGrafter"/>
</dbReference>
<dbReference type="Gene3D" id="3.40.190.10">
    <property type="entry name" value="Periplasmic binding protein-like II"/>
    <property type="match status" value="2"/>
</dbReference>
<dbReference type="InterPro" id="IPR000847">
    <property type="entry name" value="LysR_HTH_N"/>
</dbReference>
<dbReference type="Proteomes" id="UP000630718">
    <property type="component" value="Unassembled WGS sequence"/>
</dbReference>
<dbReference type="GO" id="GO:0003700">
    <property type="term" value="F:DNA-binding transcription factor activity"/>
    <property type="evidence" value="ECO:0007669"/>
    <property type="project" value="InterPro"/>
</dbReference>
<keyword evidence="7" id="KW-1185">Reference proteome</keyword>
<keyword evidence="3" id="KW-0238">DNA-binding</keyword>
<keyword evidence="2" id="KW-0805">Transcription regulation</keyword>
<evidence type="ECO:0000313" key="7">
    <source>
        <dbReference type="Proteomes" id="UP000630718"/>
    </source>
</evidence>
<reference evidence="6" key="2">
    <citation type="submission" date="2020-09" db="EMBL/GenBank/DDBJ databases">
        <authorList>
            <person name="Sun Q."/>
            <person name="Ohkuma M."/>
        </authorList>
    </citation>
    <scope>NUCLEOTIDE SEQUENCE</scope>
    <source>
        <strain evidence="6">JCM 4477</strain>
    </source>
</reference>
<dbReference type="EMBL" id="BNBI01000014">
    <property type="protein sequence ID" value="GHF24368.1"/>
    <property type="molecule type" value="Genomic_DNA"/>
</dbReference>
<sequence length="296" mass="32104">MPGTAADTAAVADIGIRHLRSFLALAEHLSFTQAAVSLRTSQPSLTRCIHRLEESLGVRLFHRTTRSVRLSEAGLRLREELRVLVPRLESALSLPADISTLRMGFAWLFPDHLLDGAVNRFEQTFGVTVELVRRDTRNAGLDDGDVQLAVLRGRRPGRGLRSVLLAEERQVAAVARTSPLARRRALAWTDLGGHPVVLNTVSGATQPGDWPPDARPARIRPCGGFAEWLELIAAGQGVGVAPELALHRRPHPGVQFVPLTGAPALPLWLACPSAGAHPLATRFLDRMSRTTTRSAA</sequence>
<proteinExistence type="inferred from homology"/>
<dbReference type="SUPFAM" id="SSF53850">
    <property type="entry name" value="Periplasmic binding protein-like II"/>
    <property type="match status" value="1"/>
</dbReference>
<dbReference type="Pfam" id="PF03466">
    <property type="entry name" value="LysR_substrate"/>
    <property type="match status" value="1"/>
</dbReference>
<dbReference type="PRINTS" id="PR00039">
    <property type="entry name" value="HTHLYSR"/>
</dbReference>
<dbReference type="FunFam" id="1.10.10.10:FF:000001">
    <property type="entry name" value="LysR family transcriptional regulator"/>
    <property type="match status" value="1"/>
</dbReference>
<dbReference type="InterPro" id="IPR036390">
    <property type="entry name" value="WH_DNA-bd_sf"/>
</dbReference>
<dbReference type="Gene3D" id="1.10.10.10">
    <property type="entry name" value="Winged helix-like DNA-binding domain superfamily/Winged helix DNA-binding domain"/>
    <property type="match status" value="1"/>
</dbReference>
<dbReference type="Pfam" id="PF00126">
    <property type="entry name" value="HTH_1"/>
    <property type="match status" value="1"/>
</dbReference>
<keyword evidence="4" id="KW-0804">Transcription</keyword>